<accession>K6GUW9</accession>
<comment type="caution">
    <text evidence="2">The sequence shown here is derived from an EMBL/GenBank/DDBJ whole genome shotgun (WGS) entry which is preliminary data.</text>
</comment>
<feature type="region of interest" description="Disordered" evidence="1">
    <location>
        <begin position="1"/>
        <end position="46"/>
    </location>
</feature>
<dbReference type="Proteomes" id="UP000006272">
    <property type="component" value="Unassembled WGS sequence"/>
</dbReference>
<protein>
    <submittedName>
        <fullName evidence="2">Uncharacterized protein</fullName>
    </submittedName>
</protein>
<organism evidence="2 3">
    <name type="scientific">Solidesulfovibrio magneticus str. Maddingley MBC34</name>
    <dbReference type="NCBI Taxonomy" id="1206767"/>
    <lineage>
        <taxon>Bacteria</taxon>
        <taxon>Pseudomonadati</taxon>
        <taxon>Thermodesulfobacteriota</taxon>
        <taxon>Desulfovibrionia</taxon>
        <taxon>Desulfovibrionales</taxon>
        <taxon>Desulfovibrionaceae</taxon>
        <taxon>Solidesulfovibrio</taxon>
    </lineage>
</organism>
<proteinExistence type="predicted"/>
<dbReference type="EMBL" id="ALAO01000050">
    <property type="protein sequence ID" value="EKO40741.1"/>
    <property type="molecule type" value="Genomic_DNA"/>
</dbReference>
<name>K6GUW9_9BACT</name>
<feature type="compositionally biased region" description="Polar residues" evidence="1">
    <location>
        <begin position="12"/>
        <end position="27"/>
    </location>
</feature>
<evidence type="ECO:0000256" key="1">
    <source>
        <dbReference type="SAM" id="MobiDB-lite"/>
    </source>
</evidence>
<dbReference type="PATRIC" id="fig|1206767.3.peg.495"/>
<sequence>MLDKPLKGPLNLQYTPEQQAETASAAPSEQPRPEVGPSSLIGRRGDNMTLHTQGAYKEGYNANLWGWAWKDLAAAFLGLLRVFTPTRRK</sequence>
<evidence type="ECO:0000313" key="2">
    <source>
        <dbReference type="EMBL" id="EKO40741.1"/>
    </source>
</evidence>
<dbReference type="AlphaFoldDB" id="K6GUW9"/>
<gene>
    <name evidence="2" type="ORF">B193_0526</name>
</gene>
<reference evidence="2 3" key="1">
    <citation type="submission" date="2012-07" db="EMBL/GenBank/DDBJ databases">
        <title>Draft genome sequence of Desulfovibrio magneticus str. Maddingley MBC34 obtained from a metagenomic sequence of a methanogenic enrichment isolated from coal-seam formation water in Victoria, Australia.</title>
        <authorList>
            <person name="Greenfield P."/>
            <person name="Hendry P."/>
            <person name="Li D."/>
            <person name="Rosewarne C.P."/>
            <person name="Tran-Dinh N."/>
            <person name="Elbourne L.D.H."/>
            <person name="Paulsen I.T."/>
            <person name="Midgley D.J."/>
        </authorList>
    </citation>
    <scope>NUCLEOTIDE SEQUENCE [LARGE SCALE GENOMIC DNA]</scope>
    <source>
        <strain evidence="3">Maddingley MBC34</strain>
    </source>
</reference>
<evidence type="ECO:0000313" key="3">
    <source>
        <dbReference type="Proteomes" id="UP000006272"/>
    </source>
</evidence>